<dbReference type="GO" id="GO:0090729">
    <property type="term" value="F:toxin activity"/>
    <property type="evidence" value="ECO:0007669"/>
    <property type="project" value="UniProtKB-KW"/>
</dbReference>
<dbReference type="InterPro" id="IPR022907">
    <property type="entry name" value="VapC_family"/>
</dbReference>
<comment type="function">
    <text evidence="8">Toxic component of a toxin-antitoxin (TA) system. An RNase.</text>
</comment>
<keyword evidence="3 8" id="KW-0540">Nuclease</keyword>
<evidence type="ECO:0000256" key="5">
    <source>
        <dbReference type="ARBA" id="ARBA00022801"/>
    </source>
</evidence>
<dbReference type="GO" id="GO:0004540">
    <property type="term" value="F:RNA nuclease activity"/>
    <property type="evidence" value="ECO:0007669"/>
    <property type="project" value="InterPro"/>
</dbReference>
<proteinExistence type="inferred from homology"/>
<evidence type="ECO:0000256" key="7">
    <source>
        <dbReference type="ARBA" id="ARBA00038093"/>
    </source>
</evidence>
<dbReference type="InterPro" id="IPR050556">
    <property type="entry name" value="Type_II_TA_system_RNase"/>
</dbReference>
<dbReference type="GO" id="GO:0000287">
    <property type="term" value="F:magnesium ion binding"/>
    <property type="evidence" value="ECO:0007669"/>
    <property type="project" value="UniProtKB-UniRule"/>
</dbReference>
<comment type="caution">
    <text evidence="10">The sequence shown here is derived from an EMBL/GenBank/DDBJ whole genome shotgun (WGS) entry which is preliminary data.</text>
</comment>
<keyword evidence="8" id="KW-0800">Toxin</keyword>
<feature type="domain" description="PIN" evidence="9">
    <location>
        <begin position="5"/>
        <end position="124"/>
    </location>
</feature>
<evidence type="ECO:0000256" key="3">
    <source>
        <dbReference type="ARBA" id="ARBA00022722"/>
    </source>
</evidence>
<keyword evidence="2 8" id="KW-1277">Toxin-antitoxin system</keyword>
<dbReference type="PANTHER" id="PTHR33653">
    <property type="entry name" value="RIBONUCLEASE VAPC2"/>
    <property type="match status" value="1"/>
</dbReference>
<protein>
    <recommendedName>
        <fullName evidence="8">Ribonuclease VapC</fullName>
        <shortName evidence="8">RNase VapC</shortName>
        <ecNumber evidence="8">3.1.-.-</ecNumber>
    </recommendedName>
    <alternativeName>
        <fullName evidence="8">Toxin VapC</fullName>
    </alternativeName>
</protein>
<comment type="cofactor">
    <cofactor evidence="1 8">
        <name>Mg(2+)</name>
        <dbReference type="ChEBI" id="CHEBI:18420"/>
    </cofactor>
</comment>
<dbReference type="Gene3D" id="3.40.50.1010">
    <property type="entry name" value="5'-nuclease"/>
    <property type="match status" value="1"/>
</dbReference>
<organism evidence="10">
    <name type="scientific">Desulfurivibrio alkaliphilus</name>
    <dbReference type="NCBI Taxonomy" id="427923"/>
    <lineage>
        <taxon>Bacteria</taxon>
        <taxon>Pseudomonadati</taxon>
        <taxon>Thermodesulfobacteriota</taxon>
        <taxon>Desulfobulbia</taxon>
        <taxon>Desulfobulbales</taxon>
        <taxon>Desulfobulbaceae</taxon>
        <taxon>Desulfurivibrio</taxon>
    </lineage>
</organism>
<accession>A0A7C2XVS4</accession>
<dbReference type="CDD" id="cd18753">
    <property type="entry name" value="PIN_VapC4-5_FitB-like"/>
    <property type="match status" value="1"/>
</dbReference>
<feature type="binding site" evidence="8">
    <location>
        <position position="98"/>
    </location>
    <ligand>
        <name>Mg(2+)</name>
        <dbReference type="ChEBI" id="CHEBI:18420"/>
    </ligand>
</feature>
<evidence type="ECO:0000313" key="10">
    <source>
        <dbReference type="EMBL" id="HET98178.1"/>
    </source>
</evidence>
<comment type="similarity">
    <text evidence="7 8">Belongs to the PINc/VapC protein family.</text>
</comment>
<evidence type="ECO:0000256" key="4">
    <source>
        <dbReference type="ARBA" id="ARBA00022723"/>
    </source>
</evidence>
<dbReference type="EC" id="3.1.-.-" evidence="8"/>
<name>A0A7C2XVS4_9BACT</name>
<dbReference type="SUPFAM" id="SSF88723">
    <property type="entry name" value="PIN domain-like"/>
    <property type="match status" value="1"/>
</dbReference>
<dbReference type="GO" id="GO:0016787">
    <property type="term" value="F:hydrolase activity"/>
    <property type="evidence" value="ECO:0007669"/>
    <property type="project" value="UniProtKB-KW"/>
</dbReference>
<evidence type="ECO:0000256" key="8">
    <source>
        <dbReference type="HAMAP-Rule" id="MF_00265"/>
    </source>
</evidence>
<dbReference type="InterPro" id="IPR002716">
    <property type="entry name" value="PIN_dom"/>
</dbReference>
<keyword evidence="4 8" id="KW-0479">Metal-binding</keyword>
<sequence length="128" mass="14359">MNKLLLDTNIYSHALRGNPAVIPVLRRAEALTLSAITVGELLSGFRGGQRERENRAELADFLDSPRVKTVSIDEETAEFYAAILDQLRRREQPIPTNDIWIAAAAMQHGLTLYSFDAHFQKIEGLLLL</sequence>
<gene>
    <name evidence="8" type="primary">vapC</name>
    <name evidence="10" type="ORF">ENN98_05735</name>
</gene>
<keyword evidence="5 8" id="KW-0378">Hydrolase</keyword>
<evidence type="ECO:0000256" key="1">
    <source>
        <dbReference type="ARBA" id="ARBA00001946"/>
    </source>
</evidence>
<dbReference type="Proteomes" id="UP000885986">
    <property type="component" value="Unassembled WGS sequence"/>
</dbReference>
<dbReference type="InterPro" id="IPR029060">
    <property type="entry name" value="PIN-like_dom_sf"/>
</dbReference>
<evidence type="ECO:0000259" key="9">
    <source>
        <dbReference type="Pfam" id="PF01850"/>
    </source>
</evidence>
<evidence type="ECO:0000256" key="6">
    <source>
        <dbReference type="ARBA" id="ARBA00022842"/>
    </source>
</evidence>
<evidence type="ECO:0000256" key="2">
    <source>
        <dbReference type="ARBA" id="ARBA00022649"/>
    </source>
</evidence>
<keyword evidence="6 8" id="KW-0460">Magnesium</keyword>
<feature type="binding site" evidence="8">
    <location>
        <position position="7"/>
    </location>
    <ligand>
        <name>Mg(2+)</name>
        <dbReference type="ChEBI" id="CHEBI:18420"/>
    </ligand>
</feature>
<dbReference type="EMBL" id="DSDS01000134">
    <property type="protein sequence ID" value="HET98178.1"/>
    <property type="molecule type" value="Genomic_DNA"/>
</dbReference>
<dbReference type="AlphaFoldDB" id="A0A7C2XVS4"/>
<dbReference type="PANTHER" id="PTHR33653:SF1">
    <property type="entry name" value="RIBONUCLEASE VAPC2"/>
    <property type="match status" value="1"/>
</dbReference>
<dbReference type="Pfam" id="PF01850">
    <property type="entry name" value="PIN"/>
    <property type="match status" value="1"/>
</dbReference>
<dbReference type="HAMAP" id="MF_00265">
    <property type="entry name" value="VapC_Nob1"/>
    <property type="match status" value="1"/>
</dbReference>
<reference evidence="10" key="1">
    <citation type="journal article" date="2020" name="mSystems">
        <title>Genome- and Community-Level Interaction Insights into Carbon Utilization and Element Cycling Functions of Hydrothermarchaeota in Hydrothermal Sediment.</title>
        <authorList>
            <person name="Zhou Z."/>
            <person name="Liu Y."/>
            <person name="Xu W."/>
            <person name="Pan J."/>
            <person name="Luo Z.H."/>
            <person name="Li M."/>
        </authorList>
    </citation>
    <scope>NUCLEOTIDE SEQUENCE [LARGE SCALE GENOMIC DNA]</scope>
    <source>
        <strain evidence="10">SpSt-1224</strain>
    </source>
</reference>